<sequence>MNAAVVRRTQEALGKVIRRPPLTEKLLSKPPFRYLHDIITEVIRMTGFMKGLYTDAEMKSDNVKDKDAKISFLQKAIDVVVMVSGEPLSAKPVRIVAGHEPERTNELLQRIGKCCLSKLPSDEAVKRVLAGERSDLKGRTSLTSKSQELDNKNAREEEPGVHKDKEDKRNSEINERSTSRDGKQKEVKEESKAREKDKEKEKTKESDHDRHKDPERDKHREGERERARSRAKQDRDRGNRDRDRDPDRDRERRNEGGKEKEKWKDRERERERDKARDRDRDRRKVKDGEHSREPDREKSREPDKPEKKSSSSGEMSKKLSDGSVKDSKVEAETEISAKASRSVTTKASKRRSKNSMEEGEVGPPGPEKSEVSESSELPSELPANIRRIPRPGSARPAPPRVKRQDSVEALTPDRTGSGKIVASVIVDTQNSDNEEDDQFVVEAAPPLPEMSELEMVPAVDVEDEEKHGGLVKKILETKKDYEKLQRSPRPGEKEKLLVFESAWKKEKDIVSKEIEKLRVSIQTLCKSALPLGKIMDYIQEDVDAMQNELQLWHNENKQHAEALQKEQSITDCAVEPLKAELAELEQLIKDQQDKICAVKANVLKNEEKIQRMVYSINLSSRR</sequence>
<evidence type="ECO:0000313" key="17">
    <source>
        <dbReference type="Proteomes" id="UP000694542"/>
    </source>
</evidence>
<keyword evidence="4" id="KW-0970">Cilium biogenesis/degradation</keyword>
<reference evidence="16" key="2">
    <citation type="submission" date="2025-08" db="UniProtKB">
        <authorList>
            <consortium name="Ensembl"/>
        </authorList>
    </citation>
    <scope>IDENTIFICATION</scope>
</reference>
<dbReference type="Proteomes" id="UP000694542">
    <property type="component" value="Chromosome 25"/>
</dbReference>
<dbReference type="FunFam" id="1.10.418.50:FF:000001">
    <property type="entry name" value="TRAF3-interacting protein 1 isoform X1"/>
    <property type="match status" value="1"/>
</dbReference>
<feature type="domain" description="TRAF3-interacting protein 1 N-terminal" evidence="14">
    <location>
        <begin position="5"/>
        <end position="116"/>
    </location>
</feature>
<reference evidence="16" key="1">
    <citation type="submission" date="2018-10" db="EMBL/GenBank/DDBJ databases">
        <title>De novo assembly of a Great Dane genome.</title>
        <authorList>
            <person name="Kidd J.M."/>
            <person name="Pendleton A.L."/>
            <person name="Shen F."/>
            <person name="Emery S."/>
        </authorList>
    </citation>
    <scope>NUCLEOTIDE SEQUENCE [LARGE SCALE GENOMIC DNA]</scope>
    <source>
        <strain evidence="16">Great Dane</strain>
    </source>
</reference>
<evidence type="ECO:0000256" key="7">
    <source>
        <dbReference type="ARBA" id="ARBA00023273"/>
    </source>
</evidence>
<evidence type="ECO:0000259" key="15">
    <source>
        <dbReference type="Pfam" id="PF17749"/>
    </source>
</evidence>
<evidence type="ECO:0000256" key="4">
    <source>
        <dbReference type="ARBA" id="ARBA00022794"/>
    </source>
</evidence>
<dbReference type="InterPro" id="IPR018799">
    <property type="entry name" value="TRAF3IP1"/>
</dbReference>
<dbReference type="GO" id="GO:0048731">
    <property type="term" value="P:system development"/>
    <property type="evidence" value="ECO:0007669"/>
    <property type="project" value="UniProtKB-ARBA"/>
</dbReference>
<dbReference type="Pfam" id="PF10243">
    <property type="entry name" value="MIP-T3"/>
    <property type="match status" value="1"/>
</dbReference>
<keyword evidence="5 12" id="KW-0175">Coiled coil</keyword>
<dbReference type="GO" id="GO:0050687">
    <property type="term" value="P:negative regulation of defense response to virus"/>
    <property type="evidence" value="ECO:0007669"/>
    <property type="project" value="UniProtKB-ARBA"/>
</dbReference>
<name>A0A8C0THC0_CANLF</name>
<feature type="compositionally biased region" description="Low complexity" evidence="13">
    <location>
        <begin position="372"/>
        <end position="395"/>
    </location>
</feature>
<dbReference type="GO" id="GO:0032480">
    <property type="term" value="P:negative regulation of type I interferon production"/>
    <property type="evidence" value="ECO:0007669"/>
    <property type="project" value="UniProtKB-ARBA"/>
</dbReference>
<accession>A0A8C0THC0</accession>
<keyword evidence="6" id="KW-0206">Cytoskeleton</keyword>
<dbReference type="GO" id="GO:0008017">
    <property type="term" value="F:microtubule binding"/>
    <property type="evidence" value="ECO:0007669"/>
    <property type="project" value="InterPro"/>
</dbReference>
<dbReference type="Pfam" id="PF17749">
    <property type="entry name" value="MIP-T3_C"/>
    <property type="match status" value="1"/>
</dbReference>
<feature type="coiled-coil region" evidence="12">
    <location>
        <begin position="542"/>
        <end position="594"/>
    </location>
</feature>
<dbReference type="GO" id="GO:0048513">
    <property type="term" value="P:animal organ development"/>
    <property type="evidence" value="ECO:0007669"/>
    <property type="project" value="UniProtKB-ARBA"/>
</dbReference>
<feature type="domain" description="TRAF3-interacting protein 1 C-terminal" evidence="15">
    <location>
        <begin position="462"/>
        <end position="616"/>
    </location>
</feature>
<dbReference type="GO" id="GO:0030030">
    <property type="term" value="P:cell projection organization"/>
    <property type="evidence" value="ECO:0007669"/>
    <property type="project" value="UniProtKB-KW"/>
</dbReference>
<proteinExistence type="inferred from homology"/>
<evidence type="ECO:0000256" key="9">
    <source>
        <dbReference type="ARBA" id="ARBA00070492"/>
    </source>
</evidence>
<evidence type="ECO:0000256" key="2">
    <source>
        <dbReference type="ARBA" id="ARBA00004430"/>
    </source>
</evidence>
<keyword evidence="7" id="KW-0966">Cell projection</keyword>
<dbReference type="InterPro" id="IPR042576">
    <property type="entry name" value="TRAF3IP1_N_sf"/>
</dbReference>
<protein>
    <recommendedName>
        <fullName evidence="9">TRAF3-interacting protein 1</fullName>
    </recommendedName>
    <alternativeName>
        <fullName evidence="11">Intraflagellar transport protein 54 homolog</fullName>
    </alternativeName>
    <alternativeName>
        <fullName evidence="10">Microtubule-interacting protein associated with TRAF3</fullName>
    </alternativeName>
</protein>
<comment type="similarity">
    <text evidence="8">Belongs to the TRAF3IP1 family.</text>
</comment>
<evidence type="ECO:0000256" key="13">
    <source>
        <dbReference type="SAM" id="MobiDB-lite"/>
    </source>
</evidence>
<dbReference type="GO" id="GO:0005930">
    <property type="term" value="C:axoneme"/>
    <property type="evidence" value="ECO:0007669"/>
    <property type="project" value="UniProtKB-SubCell"/>
</dbReference>
<evidence type="ECO:0000256" key="1">
    <source>
        <dbReference type="ARBA" id="ARBA00004120"/>
    </source>
</evidence>
<dbReference type="Ensembl" id="ENSCAFT00040039802.1">
    <property type="protein sequence ID" value="ENSCAFP00040034732.1"/>
    <property type="gene ID" value="ENSCAFG00040021394.1"/>
</dbReference>
<feature type="compositionally biased region" description="Basic and acidic residues" evidence="13">
    <location>
        <begin position="147"/>
        <end position="331"/>
    </location>
</feature>
<evidence type="ECO:0000313" key="16">
    <source>
        <dbReference type="Ensembl" id="ENSCAFP00040034732.1"/>
    </source>
</evidence>
<keyword evidence="3" id="KW-0963">Cytoplasm</keyword>
<dbReference type="InterPro" id="IPR040468">
    <property type="entry name" value="TRAF3IP1_N"/>
</dbReference>
<evidence type="ECO:0000256" key="11">
    <source>
        <dbReference type="ARBA" id="ARBA00082455"/>
    </source>
</evidence>
<comment type="subcellular location">
    <subcellularLocation>
        <location evidence="2">Cytoplasm</location>
        <location evidence="2">Cytoskeleton</location>
        <location evidence="2">Cilium axoneme</location>
    </subcellularLocation>
    <subcellularLocation>
        <location evidence="1">Cytoplasm</location>
        <location evidence="1">Cytoskeleton</location>
        <location evidence="1">Cilium basal body</location>
    </subcellularLocation>
</comment>
<evidence type="ECO:0000256" key="8">
    <source>
        <dbReference type="ARBA" id="ARBA00043971"/>
    </source>
</evidence>
<evidence type="ECO:0000256" key="3">
    <source>
        <dbReference type="ARBA" id="ARBA00022490"/>
    </source>
</evidence>
<dbReference type="GO" id="GO:0030992">
    <property type="term" value="C:intraciliary transport particle B"/>
    <property type="evidence" value="ECO:0007669"/>
    <property type="project" value="UniProtKB-ARBA"/>
</dbReference>
<dbReference type="PANTHER" id="PTHR31363:SF0">
    <property type="entry name" value="TRAF3-INTERACTING PROTEIN 1"/>
    <property type="match status" value="1"/>
</dbReference>
<dbReference type="PANTHER" id="PTHR31363">
    <property type="entry name" value="TRAF3-INTERACTING PROTEIN 1"/>
    <property type="match status" value="1"/>
</dbReference>
<evidence type="ECO:0000256" key="12">
    <source>
        <dbReference type="SAM" id="Coils"/>
    </source>
</evidence>
<dbReference type="GO" id="GO:0001738">
    <property type="term" value="P:morphogenesis of a polarized epithelium"/>
    <property type="evidence" value="ECO:0007669"/>
    <property type="project" value="UniProtKB-ARBA"/>
</dbReference>
<evidence type="ECO:0000256" key="10">
    <source>
        <dbReference type="ARBA" id="ARBA00079491"/>
    </source>
</evidence>
<dbReference type="AlphaFoldDB" id="A0A8C0THC0"/>
<feature type="region of interest" description="Disordered" evidence="13">
    <location>
        <begin position="137"/>
        <end position="420"/>
    </location>
</feature>
<evidence type="ECO:0000256" key="5">
    <source>
        <dbReference type="ARBA" id="ARBA00023054"/>
    </source>
</evidence>
<dbReference type="Gene3D" id="1.10.418.50">
    <property type="entry name" value="Microtubule-binding protein MIP-T3"/>
    <property type="match status" value="1"/>
</dbReference>
<dbReference type="GO" id="GO:0070507">
    <property type="term" value="P:regulation of microtubule cytoskeleton organization"/>
    <property type="evidence" value="ECO:0007669"/>
    <property type="project" value="UniProtKB-ARBA"/>
</dbReference>
<gene>
    <name evidence="16" type="primary">TRAF3IP1</name>
</gene>
<dbReference type="InterPro" id="IPR041476">
    <property type="entry name" value="TRAF3IP1_C"/>
</dbReference>
<organism evidence="16 17">
    <name type="scientific">Canis lupus familiaris</name>
    <name type="common">Dog</name>
    <name type="synonym">Canis familiaris</name>
    <dbReference type="NCBI Taxonomy" id="9615"/>
    <lineage>
        <taxon>Eukaryota</taxon>
        <taxon>Metazoa</taxon>
        <taxon>Chordata</taxon>
        <taxon>Craniata</taxon>
        <taxon>Vertebrata</taxon>
        <taxon>Euteleostomi</taxon>
        <taxon>Mammalia</taxon>
        <taxon>Eutheria</taxon>
        <taxon>Laurasiatheria</taxon>
        <taxon>Carnivora</taxon>
        <taxon>Caniformia</taxon>
        <taxon>Canidae</taxon>
        <taxon>Canis</taxon>
    </lineage>
</organism>
<evidence type="ECO:0000256" key="6">
    <source>
        <dbReference type="ARBA" id="ARBA00023212"/>
    </source>
</evidence>
<evidence type="ECO:0000259" key="14">
    <source>
        <dbReference type="Pfam" id="PF10243"/>
    </source>
</evidence>